<comment type="catalytic activity">
    <reaction evidence="21">
        <text>Na(+)(in) + ATP + H2O = Na(+)(out) + ADP + phosphate + H(+)</text>
        <dbReference type="Rhea" id="RHEA:14633"/>
        <dbReference type="ChEBI" id="CHEBI:15377"/>
        <dbReference type="ChEBI" id="CHEBI:15378"/>
        <dbReference type="ChEBI" id="CHEBI:29101"/>
        <dbReference type="ChEBI" id="CHEBI:30616"/>
        <dbReference type="ChEBI" id="CHEBI:43474"/>
        <dbReference type="ChEBI" id="CHEBI:456216"/>
        <dbReference type="EC" id="7.2.2.3"/>
    </reaction>
    <physiologicalReaction direction="left-to-right" evidence="21">
        <dbReference type="Rhea" id="RHEA:14634"/>
    </physiologicalReaction>
</comment>
<evidence type="ECO:0000256" key="2">
    <source>
        <dbReference type="ARBA" id="ARBA00004651"/>
    </source>
</evidence>
<keyword evidence="7" id="KW-0479">Metal-binding</keyword>
<evidence type="ECO:0000256" key="23">
    <source>
        <dbReference type="SAM" id="MobiDB-lite"/>
    </source>
</evidence>
<dbReference type="GO" id="GO:0046872">
    <property type="term" value="F:metal ion binding"/>
    <property type="evidence" value="ECO:0007669"/>
    <property type="project" value="UniProtKB-KW"/>
</dbReference>
<dbReference type="InterPro" id="IPR044492">
    <property type="entry name" value="P_typ_ATPase_HD_dom"/>
</dbReference>
<evidence type="ECO:0000313" key="27">
    <source>
        <dbReference type="Proteomes" id="UP000077202"/>
    </source>
</evidence>
<dbReference type="Pfam" id="PF08282">
    <property type="entry name" value="Hydrolase_3"/>
    <property type="match status" value="1"/>
</dbReference>
<evidence type="ECO:0000256" key="14">
    <source>
        <dbReference type="ARBA" id="ARBA00023053"/>
    </source>
</evidence>
<keyword evidence="5" id="KW-0633">Potassium transport</keyword>
<dbReference type="Pfam" id="PF13246">
    <property type="entry name" value="Cation_ATPase"/>
    <property type="match status" value="1"/>
</dbReference>
<feature type="region of interest" description="Disordered" evidence="23">
    <location>
        <begin position="1"/>
        <end position="20"/>
    </location>
</feature>
<feature type="transmembrane region" description="Helical" evidence="24">
    <location>
        <begin position="1009"/>
        <end position="1031"/>
    </location>
</feature>
<keyword evidence="12" id="KW-1278">Translocase</keyword>
<keyword evidence="13 24" id="KW-1133">Transmembrane helix</keyword>
<evidence type="ECO:0000256" key="8">
    <source>
        <dbReference type="ARBA" id="ARBA00022741"/>
    </source>
</evidence>
<dbReference type="SFLD" id="SFLDG00002">
    <property type="entry name" value="C1.7:_P-type_atpase_like"/>
    <property type="match status" value="1"/>
</dbReference>
<dbReference type="EMBL" id="LVLJ01001819">
    <property type="protein sequence ID" value="OAE27810.1"/>
    <property type="molecule type" value="Genomic_DNA"/>
</dbReference>
<feature type="transmembrane region" description="Helical" evidence="24">
    <location>
        <begin position="337"/>
        <end position="358"/>
    </location>
</feature>
<keyword evidence="8" id="KW-0547">Nucleotide-binding</keyword>
<dbReference type="FunFam" id="3.40.50.1000:FF:000001">
    <property type="entry name" value="Phospholipid-transporting ATPase IC"/>
    <property type="match status" value="1"/>
</dbReference>
<keyword evidence="3" id="KW-0813">Transport</keyword>
<dbReference type="GO" id="GO:0016887">
    <property type="term" value="F:ATP hydrolysis activity"/>
    <property type="evidence" value="ECO:0007669"/>
    <property type="project" value="InterPro"/>
</dbReference>
<dbReference type="InterPro" id="IPR059000">
    <property type="entry name" value="ATPase_P-type_domA"/>
</dbReference>
<dbReference type="FunFam" id="3.40.50.1000:FF:000028">
    <property type="entry name" value="Calcium-transporting P-type ATPase, putative"/>
    <property type="match status" value="1"/>
</dbReference>
<evidence type="ECO:0000256" key="22">
    <source>
        <dbReference type="ARBA" id="ARBA00073741"/>
    </source>
</evidence>
<evidence type="ECO:0000256" key="3">
    <source>
        <dbReference type="ARBA" id="ARBA00022448"/>
    </source>
</evidence>
<dbReference type="InterPro" id="IPR006068">
    <property type="entry name" value="ATPase_P-typ_cation-transptr_C"/>
</dbReference>
<evidence type="ECO:0000256" key="24">
    <source>
        <dbReference type="SAM" id="Phobius"/>
    </source>
</evidence>
<dbReference type="SUPFAM" id="SSF81665">
    <property type="entry name" value="Calcium ATPase, transmembrane domain M"/>
    <property type="match status" value="1"/>
</dbReference>
<comment type="cofactor">
    <cofactor evidence="1">
        <name>Mg(2+)</name>
        <dbReference type="ChEBI" id="CHEBI:18420"/>
    </cofactor>
</comment>
<name>A0A176W455_MARPO</name>
<evidence type="ECO:0000256" key="10">
    <source>
        <dbReference type="ARBA" id="ARBA00022842"/>
    </source>
</evidence>
<keyword evidence="17" id="KW-0739">Sodium transport</keyword>
<keyword evidence="14" id="KW-0915">Sodium</keyword>
<dbReference type="InterPro" id="IPR023214">
    <property type="entry name" value="HAD_sf"/>
</dbReference>
<dbReference type="Pfam" id="PF00689">
    <property type="entry name" value="Cation_ATPase_C"/>
    <property type="match status" value="1"/>
</dbReference>
<feature type="transmembrane region" description="Helical" evidence="24">
    <location>
        <begin position="147"/>
        <end position="170"/>
    </location>
</feature>
<organism evidence="26 27">
    <name type="scientific">Marchantia polymorpha subsp. ruderalis</name>
    <dbReference type="NCBI Taxonomy" id="1480154"/>
    <lineage>
        <taxon>Eukaryota</taxon>
        <taxon>Viridiplantae</taxon>
        <taxon>Streptophyta</taxon>
        <taxon>Embryophyta</taxon>
        <taxon>Marchantiophyta</taxon>
        <taxon>Marchantiopsida</taxon>
        <taxon>Marchantiidae</taxon>
        <taxon>Marchantiales</taxon>
        <taxon>Marchantiaceae</taxon>
        <taxon>Marchantia</taxon>
    </lineage>
</organism>
<evidence type="ECO:0000256" key="16">
    <source>
        <dbReference type="ARBA" id="ARBA00023136"/>
    </source>
</evidence>
<dbReference type="SFLD" id="SFLDF00027">
    <property type="entry name" value="p-type_atpase"/>
    <property type="match status" value="1"/>
</dbReference>
<dbReference type="InterPro" id="IPR036412">
    <property type="entry name" value="HAD-like_sf"/>
</dbReference>
<dbReference type="Gene3D" id="3.40.1110.10">
    <property type="entry name" value="Calcium-transporting ATPase, cytoplasmic domain N"/>
    <property type="match status" value="1"/>
</dbReference>
<keyword evidence="6 24" id="KW-0812">Transmembrane</keyword>
<dbReference type="GO" id="GO:0005524">
    <property type="term" value="F:ATP binding"/>
    <property type="evidence" value="ECO:0007669"/>
    <property type="project" value="UniProtKB-KW"/>
</dbReference>
<keyword evidence="16 24" id="KW-0472">Membrane</keyword>
<evidence type="ECO:0000313" key="26">
    <source>
        <dbReference type="EMBL" id="OAE27810.1"/>
    </source>
</evidence>
<evidence type="ECO:0000259" key="25">
    <source>
        <dbReference type="SMART" id="SM00831"/>
    </source>
</evidence>
<dbReference type="GO" id="GO:0140115">
    <property type="term" value="P:export across plasma membrane"/>
    <property type="evidence" value="ECO:0007669"/>
    <property type="project" value="UniProtKB-ARBA"/>
</dbReference>
<dbReference type="PRINTS" id="PR00119">
    <property type="entry name" value="CATATPASE"/>
</dbReference>
<dbReference type="GO" id="GO:0006813">
    <property type="term" value="P:potassium ion transport"/>
    <property type="evidence" value="ECO:0007669"/>
    <property type="project" value="UniProtKB-KW"/>
</dbReference>
<dbReference type="InterPro" id="IPR008250">
    <property type="entry name" value="ATPase_P-typ_transduc_dom_A_sf"/>
</dbReference>
<comment type="similarity">
    <text evidence="18">Belongs to the cation transport ATPase (P-type) (TC 3.A.3) family. Type IID subfamily.</text>
</comment>
<accession>A0A176W455</accession>
<evidence type="ECO:0000256" key="12">
    <source>
        <dbReference type="ARBA" id="ARBA00022967"/>
    </source>
</evidence>
<reference evidence="26" key="1">
    <citation type="submission" date="2016-03" db="EMBL/GenBank/DDBJ databases">
        <title>Mechanisms controlling the formation of the plant cell surface in tip-growing cells are functionally conserved among land plants.</title>
        <authorList>
            <person name="Honkanen S."/>
            <person name="Jones V.A."/>
            <person name="Morieri G."/>
            <person name="Champion C."/>
            <person name="Hetherington A.J."/>
            <person name="Kelly S."/>
            <person name="Saint-Marcoux D."/>
            <person name="Proust H."/>
            <person name="Prescott H."/>
            <person name="Dolan L."/>
        </authorList>
    </citation>
    <scope>NUCLEOTIDE SEQUENCE [LARGE SCALE GENOMIC DNA]</scope>
    <source>
        <tissue evidence="26">Whole gametophyte</tissue>
    </source>
</reference>
<comment type="subcellular location">
    <subcellularLocation>
        <location evidence="2">Cell membrane</location>
        <topology evidence="2">Multi-pass membrane protein</topology>
    </subcellularLocation>
</comment>
<evidence type="ECO:0000256" key="6">
    <source>
        <dbReference type="ARBA" id="ARBA00022692"/>
    </source>
</evidence>
<dbReference type="PROSITE" id="PS00154">
    <property type="entry name" value="ATPASE_E1_E2"/>
    <property type="match status" value="1"/>
</dbReference>
<dbReference type="InterPro" id="IPR023298">
    <property type="entry name" value="ATPase_P-typ_TM_dom_sf"/>
</dbReference>
<feature type="transmembrane region" description="Helical" evidence="24">
    <location>
        <begin position="808"/>
        <end position="829"/>
    </location>
</feature>
<dbReference type="SFLD" id="SFLDS00003">
    <property type="entry name" value="Haloacid_Dehalogenase"/>
    <property type="match status" value="1"/>
</dbReference>
<feature type="transmembrane region" description="Helical" evidence="24">
    <location>
        <begin position="931"/>
        <end position="951"/>
    </location>
</feature>
<protein>
    <recommendedName>
        <fullName evidence="22">Sodium/potassium exporting P-type ATPase 1</fullName>
        <ecNumber evidence="19">7.2.2.3</ecNumber>
    </recommendedName>
</protein>
<keyword evidence="4" id="KW-1003">Cell membrane</keyword>
<feature type="transmembrane region" description="Helical" evidence="24">
    <location>
        <begin position="976"/>
        <end position="997"/>
    </location>
</feature>
<evidence type="ECO:0000256" key="20">
    <source>
        <dbReference type="ARBA" id="ARBA00048599"/>
    </source>
</evidence>
<comment type="caution">
    <text evidence="26">The sequence shown here is derived from an EMBL/GenBank/DDBJ whole genome shotgun (WGS) entry which is preliminary data.</text>
</comment>
<dbReference type="NCBIfam" id="TIGR01523">
    <property type="entry name" value="ATPase-IID_K-Na"/>
    <property type="match status" value="1"/>
</dbReference>
<evidence type="ECO:0000256" key="5">
    <source>
        <dbReference type="ARBA" id="ARBA00022538"/>
    </source>
</evidence>
<evidence type="ECO:0000256" key="13">
    <source>
        <dbReference type="ARBA" id="ARBA00022989"/>
    </source>
</evidence>
<evidence type="ECO:0000256" key="1">
    <source>
        <dbReference type="ARBA" id="ARBA00001946"/>
    </source>
</evidence>
<proteinExistence type="inferred from homology"/>
<dbReference type="GO" id="GO:0005886">
    <property type="term" value="C:plasma membrane"/>
    <property type="evidence" value="ECO:0007669"/>
    <property type="project" value="UniProtKB-SubCell"/>
</dbReference>
<evidence type="ECO:0000256" key="21">
    <source>
        <dbReference type="ARBA" id="ARBA00049499"/>
    </source>
</evidence>
<dbReference type="AlphaFoldDB" id="A0A176W455"/>
<dbReference type="SMART" id="SM00831">
    <property type="entry name" value="Cation_ATPase_N"/>
    <property type="match status" value="1"/>
</dbReference>
<dbReference type="Gene3D" id="1.20.1110.10">
    <property type="entry name" value="Calcium-transporting ATPase, transmembrane domain"/>
    <property type="match status" value="1"/>
</dbReference>
<feature type="transmembrane region" description="Helical" evidence="24">
    <location>
        <begin position="841"/>
        <end position="863"/>
    </location>
</feature>
<evidence type="ECO:0000256" key="7">
    <source>
        <dbReference type="ARBA" id="ARBA00022723"/>
    </source>
</evidence>
<dbReference type="InterPro" id="IPR023299">
    <property type="entry name" value="ATPase_P-typ_cyto_dom_N"/>
</dbReference>
<dbReference type="InterPro" id="IPR018303">
    <property type="entry name" value="ATPase_P-typ_P_site"/>
</dbReference>
<dbReference type="InterPro" id="IPR004014">
    <property type="entry name" value="ATPase_P-typ_cation-transptr_N"/>
</dbReference>
<dbReference type="EC" id="7.2.2.3" evidence="19"/>
<dbReference type="InterPro" id="IPR006414">
    <property type="entry name" value="P-type_ATPase_IID"/>
</dbReference>
<feature type="transmembrane region" description="Helical" evidence="24">
    <location>
        <begin position="364"/>
        <end position="390"/>
    </location>
</feature>
<dbReference type="SUPFAM" id="SSF81653">
    <property type="entry name" value="Calcium ATPase, transduction domain A"/>
    <property type="match status" value="1"/>
</dbReference>
<gene>
    <name evidence="26" type="ORF">AXG93_1881s1000</name>
</gene>
<evidence type="ECO:0000256" key="9">
    <source>
        <dbReference type="ARBA" id="ARBA00022840"/>
    </source>
</evidence>
<dbReference type="SUPFAM" id="SSF56784">
    <property type="entry name" value="HAD-like"/>
    <property type="match status" value="1"/>
</dbReference>
<evidence type="ECO:0000256" key="18">
    <source>
        <dbReference type="ARBA" id="ARBA00035017"/>
    </source>
</evidence>
<evidence type="ECO:0000256" key="17">
    <source>
        <dbReference type="ARBA" id="ARBA00023201"/>
    </source>
</evidence>
<dbReference type="Pfam" id="PF00122">
    <property type="entry name" value="E1-E2_ATPase"/>
    <property type="match status" value="1"/>
</dbReference>
<dbReference type="InterPro" id="IPR001757">
    <property type="entry name" value="P_typ_ATPase"/>
</dbReference>
<keyword evidence="27" id="KW-1185">Reference proteome</keyword>
<dbReference type="Gene3D" id="2.70.150.10">
    <property type="entry name" value="Calcium-transporting ATPase, cytoplasmic transduction domain A"/>
    <property type="match status" value="1"/>
</dbReference>
<dbReference type="Gene3D" id="3.40.50.1000">
    <property type="entry name" value="HAD superfamily/HAD-like"/>
    <property type="match status" value="1"/>
</dbReference>
<evidence type="ECO:0000256" key="15">
    <source>
        <dbReference type="ARBA" id="ARBA00023065"/>
    </source>
</evidence>
<evidence type="ECO:0000256" key="11">
    <source>
        <dbReference type="ARBA" id="ARBA00022958"/>
    </source>
</evidence>
<dbReference type="Pfam" id="PF00690">
    <property type="entry name" value="Cation_ATPase_N"/>
    <property type="match status" value="1"/>
</dbReference>
<evidence type="ECO:0000256" key="4">
    <source>
        <dbReference type="ARBA" id="ARBA00022475"/>
    </source>
</evidence>
<comment type="catalytic activity">
    <reaction evidence="20">
        <text>K(+)(in) + ATP + H2O = K(+)(out) + ADP + phosphate + H(+)</text>
        <dbReference type="Rhea" id="RHEA:75815"/>
        <dbReference type="ChEBI" id="CHEBI:15377"/>
        <dbReference type="ChEBI" id="CHEBI:15378"/>
        <dbReference type="ChEBI" id="CHEBI:29103"/>
        <dbReference type="ChEBI" id="CHEBI:30616"/>
        <dbReference type="ChEBI" id="CHEBI:43474"/>
        <dbReference type="ChEBI" id="CHEBI:456216"/>
    </reaction>
</comment>
<sequence>MGGRGVNDDVEGEGTGPPAHIQTRYTYLEYNLRKAQIPYASDECSSGNQIRGPSGAVVNRARSKSSDAVMYRLQKLSRNREPLVQTLRGRMMGANSTEWHGQSVEQVTELLGTDVERGLKESVVGQLQKQFGPNELKGQRGVNPWKVLLAQFTNGLTVILLIATVVSFAVQDHAEGGVLAFVIIFNASVGFVQEYRAEKTMDALRRMASPTAKVIRDGGLDRISSPGVVPGDIIVFEVGDVVPADCRLIEVLNLEVDEAMLTGESLPVAKTVEAIKGENATVGDRLNMVYSSTILTKGRGKGIAVATGMSTEIGKITKSISETGQSSTPMQKRLNRMAYILFGISLVLAVIVFAVNKFEFNTDIIIYAVSLGIAVIPEGLIAVITIVMALGVRRMASQQALVRKLVALESLQAVTNICSDKTGTLTQGKMTVTTLWLPGMEDQYSISGNGWETSGEISVREQAINAQECLSDLRFRLLVECSALCNTANIVEASEGKVWGDPTEIALQVMAYKLQMGKPSFRSRKEPITEYPFSSAEKRMSMLYRDVERDAFEIYTKGAENVLAICDRLLEKGEEVEISSRDEFMQSVSAQIQIMAKQGLRVLVVAYRTVSEKEMAKSVSKWERVDVERNMTFLGLVGIRDTPRPESRIAVDQCYEAGIIVHMLTGDHHDTALAIAREVGIIRPAPNSADESVVPMSNPVMTAAEFDALSEEQIDDLNELPLVIARCTPATKVRMIEALHRRKKFAAMTGDGVNDAPSLKKADVGIAMGAGSDVAKQSSEIVLTDNNFATIVMAVSEGRRIFSNIRKFILHLVSTNVGEVIVLIIGLAFKDRNGVSVFPLAPVQILFMNMVTSTPPAMALGVEAASKDTMKVPPHTKGLFGKEVLADMMVYGIIMGSLILVDWVLVIYAFGDSQLGLECNSDRMLNECNTVFRARSTIMVALIWMLLLHAYNCRHPRASLFTAEGGGASKLFSNRLLVWSVLLGSLMPIPTVYIPTLNTKIFKQETISWEWSIVVVSVVAFFFLSELYKLIKRNVMTSRVI</sequence>
<keyword evidence="9" id="KW-0067">ATP-binding</keyword>
<feature type="domain" description="Cation-transporting P-type ATPase N-terminal" evidence="25">
    <location>
        <begin position="98"/>
        <end position="172"/>
    </location>
</feature>
<dbReference type="PANTHER" id="PTHR42861">
    <property type="entry name" value="CALCIUM-TRANSPORTING ATPASE"/>
    <property type="match status" value="1"/>
</dbReference>
<dbReference type="Proteomes" id="UP000077202">
    <property type="component" value="Unassembled WGS sequence"/>
</dbReference>
<dbReference type="NCBIfam" id="TIGR01494">
    <property type="entry name" value="ATPase_P-type"/>
    <property type="match status" value="3"/>
</dbReference>
<dbReference type="SUPFAM" id="SSF81660">
    <property type="entry name" value="Metal cation-transporting ATPase, ATP-binding domain N"/>
    <property type="match status" value="1"/>
</dbReference>
<keyword evidence="15" id="KW-0406">Ion transport</keyword>
<feature type="transmembrane region" description="Helical" evidence="24">
    <location>
        <begin position="884"/>
        <end position="911"/>
    </location>
</feature>
<dbReference type="GO" id="GO:0008554">
    <property type="term" value="F:P-type sodium transporter activity"/>
    <property type="evidence" value="ECO:0007669"/>
    <property type="project" value="UniProtKB-EC"/>
</dbReference>
<evidence type="ECO:0000256" key="19">
    <source>
        <dbReference type="ARBA" id="ARBA00035029"/>
    </source>
</evidence>
<dbReference type="FunFam" id="2.70.150.10:FF:000016">
    <property type="entry name" value="Calcium-transporting P-type ATPase putative"/>
    <property type="match status" value="1"/>
</dbReference>
<feature type="transmembrane region" description="Helical" evidence="24">
    <location>
        <begin position="176"/>
        <end position="197"/>
    </location>
</feature>
<keyword evidence="10" id="KW-0460">Magnesium</keyword>
<keyword evidence="11" id="KW-0630">Potassium</keyword>
<dbReference type="PRINTS" id="PR00121">
    <property type="entry name" value="NAKATPASE"/>
</dbReference>